<dbReference type="KEGG" id="chyd:H4K34_02375"/>
<evidence type="ECO:0000313" key="2">
    <source>
        <dbReference type="EMBL" id="QNR24710.1"/>
    </source>
</evidence>
<dbReference type="Gene3D" id="1.25.40.10">
    <property type="entry name" value="Tetratricopeptide repeat domain"/>
    <property type="match status" value="1"/>
</dbReference>
<sequence length="396" mass="45459">MRQSTLILLLIIGGFHSGLSAQGTVLKKSQALIYQNLYAQAFAVLDQADSKNQNSDIFVAKLHLILDFHCYTKDYLHFALCDLHSGEKMDSLRSIPKEDGLIYFKADSIGKELLIKEPGNMQLHLAMGYFYQKLLEANQKDYMPSSAAQSRMQMHYELADRQGSRNYQSMYSLGILAMKGLDFQSALPYLQKAIELKPDHAESQANLAYALLQLNRQEEARLHADLAQKYFEDPILKAEAASMMALSFLQSGKDSLALNYFRQAYATNPDEMLSLRNILQLERKLDSNSFKQSRFIYFKKEPKSTTTFKDLYSLHPSLKEKKALLAFYQEQLKTEQEPVVLANLHLFSAVLLKDFEEADAMQKELALAREIYLEEYPPEHDIFVFMRSYFSPKNSQ</sequence>
<dbReference type="Proteomes" id="UP000516305">
    <property type="component" value="Chromosome"/>
</dbReference>
<evidence type="ECO:0000313" key="3">
    <source>
        <dbReference type="Proteomes" id="UP000516305"/>
    </source>
</evidence>
<protein>
    <submittedName>
        <fullName evidence="2">Tetratricopeptide repeat protein</fullName>
    </submittedName>
</protein>
<name>A0A7H0VG62_9FLAO</name>
<evidence type="ECO:0000256" key="1">
    <source>
        <dbReference type="PROSITE-ProRule" id="PRU00339"/>
    </source>
</evidence>
<proteinExistence type="predicted"/>
<feature type="repeat" description="TPR" evidence="1">
    <location>
        <begin position="238"/>
        <end position="271"/>
    </location>
</feature>
<dbReference type="InterPro" id="IPR011990">
    <property type="entry name" value="TPR-like_helical_dom_sf"/>
</dbReference>
<organism evidence="2 3">
    <name type="scientific">Croceimicrobium hydrocarbonivorans</name>
    <dbReference type="NCBI Taxonomy" id="2761580"/>
    <lineage>
        <taxon>Bacteria</taxon>
        <taxon>Pseudomonadati</taxon>
        <taxon>Bacteroidota</taxon>
        <taxon>Flavobacteriia</taxon>
        <taxon>Flavobacteriales</taxon>
        <taxon>Owenweeksiaceae</taxon>
        <taxon>Croceimicrobium</taxon>
    </lineage>
</organism>
<gene>
    <name evidence="2" type="ORF">H4K34_02375</name>
</gene>
<dbReference type="Pfam" id="PF13432">
    <property type="entry name" value="TPR_16"/>
    <property type="match status" value="1"/>
</dbReference>
<keyword evidence="1" id="KW-0802">TPR repeat</keyword>
<dbReference type="SUPFAM" id="SSF48452">
    <property type="entry name" value="TPR-like"/>
    <property type="match status" value="1"/>
</dbReference>
<dbReference type="RefSeq" id="WP_210759237.1">
    <property type="nucleotide sequence ID" value="NZ_CP060139.1"/>
</dbReference>
<dbReference type="EMBL" id="CP060139">
    <property type="protein sequence ID" value="QNR24710.1"/>
    <property type="molecule type" value="Genomic_DNA"/>
</dbReference>
<accession>A0A7H0VG62</accession>
<dbReference type="InterPro" id="IPR019734">
    <property type="entry name" value="TPR_rpt"/>
</dbReference>
<keyword evidence="3" id="KW-1185">Reference proteome</keyword>
<dbReference type="PROSITE" id="PS50005">
    <property type="entry name" value="TPR"/>
    <property type="match status" value="2"/>
</dbReference>
<dbReference type="AlphaFoldDB" id="A0A7H0VG62"/>
<dbReference type="SMART" id="SM00028">
    <property type="entry name" value="TPR"/>
    <property type="match status" value="3"/>
</dbReference>
<feature type="repeat" description="TPR" evidence="1">
    <location>
        <begin position="167"/>
        <end position="200"/>
    </location>
</feature>
<reference evidence="2 3" key="1">
    <citation type="submission" date="2020-08" db="EMBL/GenBank/DDBJ databases">
        <title>Croceimicrobium hydrocarbonivorans gen. nov., sp. nov., a novel marine bacterium isolated from a bacterial consortium that degrades polyethylene terephthalate.</title>
        <authorList>
            <person name="Liu R."/>
        </authorList>
    </citation>
    <scope>NUCLEOTIDE SEQUENCE [LARGE SCALE GENOMIC DNA]</scope>
    <source>
        <strain evidence="2 3">A20-9</strain>
    </source>
</reference>